<reference evidence="3" key="1">
    <citation type="journal article" date="2023" name="Commun. Biol.">
        <title>Genome analysis of Parmales, the sister group of diatoms, reveals the evolutionary specialization of diatoms from phago-mixotrophs to photoautotrophs.</title>
        <authorList>
            <person name="Ban H."/>
            <person name="Sato S."/>
            <person name="Yoshikawa S."/>
            <person name="Yamada K."/>
            <person name="Nakamura Y."/>
            <person name="Ichinomiya M."/>
            <person name="Sato N."/>
            <person name="Blanc-Mathieu R."/>
            <person name="Endo H."/>
            <person name="Kuwata A."/>
            <person name="Ogata H."/>
        </authorList>
    </citation>
    <scope>NUCLEOTIDE SEQUENCE [LARGE SCALE GENOMIC DNA]</scope>
</reference>
<feature type="compositionally biased region" description="Polar residues" evidence="1">
    <location>
        <begin position="277"/>
        <end position="290"/>
    </location>
</feature>
<gene>
    <name evidence="2" type="ORF">TrCOL_g11</name>
</gene>
<dbReference type="OrthoDB" id="193307at2759"/>
<organism evidence="2 3">
    <name type="scientific">Triparma columacea</name>
    <dbReference type="NCBI Taxonomy" id="722753"/>
    <lineage>
        <taxon>Eukaryota</taxon>
        <taxon>Sar</taxon>
        <taxon>Stramenopiles</taxon>
        <taxon>Ochrophyta</taxon>
        <taxon>Bolidophyceae</taxon>
        <taxon>Parmales</taxon>
        <taxon>Triparmaceae</taxon>
        <taxon>Triparma</taxon>
    </lineage>
</organism>
<sequence length="726" mass="81051">MAQTDNVQLSQPLSYKDQAELYKTTVGISYRDPYENFVDPRQMKSIAQTWEKFKKLVDMWIVYDKHRTNGITVEESIIFTAAVGLHECQPSLGKIFSKLPKDNKNRHEFDRFLRGLQVLNYPKMTELPVINYKNRSHLIAPTEFRGSMEGAEEDVKQKVTEKLGAIFRDLNVSLLMLDLGKSGYVSKKEVKILLKAFHLTDGKSNYIISRSDSNGKKGLAYVELVKLLGAQDYPSIQLPYVMGPNPTARHKQVVKGMTARSNYSGSLTSGSSRGSVTDRSSNTSLASYMSNDGGEGGRNNALVSGKWPGHRQMTYSSQGSNRSEKSPIVPSLPELSPPVAVGGLRSRDLDMLSEGGRSRRSNASSMKTGRTLPFMRRSPSKGNLKYTFNERKLGLMKYGGLYKKLNETFVRVDEEQHGYLHPQEIRSVAVRLGMENFEDVLSGCHSEDDRISYVDFVNNLKQKFEPGEPVVYSGAPKRPRRKKQGMKGSGGRSARLEGLESGRISGRISERSERSERSPERSPERSTFSKGKSPEKTALAAFADEFGRLDIHGTGKMSPGEIRAVCRKFDFGMSDEDIDAVMMRCSVEGGRIDYKHFCLNLRNALMEGDQSSSMAGPPAAPMEASSPPPAAATSVPKIGIEMARSPDAVQKIHSKYANLMKAFKHTDRMASGFIQEKELRRLTQIYQVPLEVIERALAKTYVEHDGSVSYFEFTNNVVRVEFARKG</sequence>
<dbReference type="InterPro" id="IPR011992">
    <property type="entry name" value="EF-hand-dom_pair"/>
</dbReference>
<dbReference type="AlphaFoldDB" id="A0A9W7LEV4"/>
<keyword evidence="3" id="KW-1185">Reference proteome</keyword>
<accession>A0A9W7LEV4</accession>
<dbReference type="PANTHER" id="PTHR20875">
    <property type="entry name" value="EF-HAND CALCIUM-BINDING DOMAIN-CONTAINING PROTEIN 6-RELATED"/>
    <property type="match status" value="1"/>
</dbReference>
<evidence type="ECO:0000313" key="3">
    <source>
        <dbReference type="Proteomes" id="UP001165065"/>
    </source>
</evidence>
<feature type="compositionally biased region" description="Low complexity" evidence="1">
    <location>
        <begin position="261"/>
        <end position="275"/>
    </location>
</feature>
<proteinExistence type="predicted"/>
<feature type="region of interest" description="Disordered" evidence="1">
    <location>
        <begin position="467"/>
        <end position="534"/>
    </location>
</feature>
<protein>
    <recommendedName>
        <fullName evidence="4">Calmodulin</fullName>
    </recommendedName>
</protein>
<dbReference type="EMBL" id="BRYA01000345">
    <property type="protein sequence ID" value="GMI47458.1"/>
    <property type="molecule type" value="Genomic_DNA"/>
</dbReference>
<dbReference type="Proteomes" id="UP001165065">
    <property type="component" value="Unassembled WGS sequence"/>
</dbReference>
<evidence type="ECO:0000313" key="2">
    <source>
        <dbReference type="EMBL" id="GMI47458.1"/>
    </source>
</evidence>
<feature type="region of interest" description="Disordered" evidence="1">
    <location>
        <begin position="609"/>
        <end position="633"/>
    </location>
</feature>
<feature type="compositionally biased region" description="Low complexity" evidence="1">
    <location>
        <begin position="611"/>
        <end position="633"/>
    </location>
</feature>
<dbReference type="PANTHER" id="PTHR20875:SF0">
    <property type="entry name" value="GH12158P"/>
    <property type="match status" value="1"/>
</dbReference>
<dbReference type="Gene3D" id="1.10.238.10">
    <property type="entry name" value="EF-hand"/>
    <property type="match status" value="3"/>
</dbReference>
<evidence type="ECO:0000256" key="1">
    <source>
        <dbReference type="SAM" id="MobiDB-lite"/>
    </source>
</evidence>
<feature type="region of interest" description="Disordered" evidence="1">
    <location>
        <begin position="260"/>
        <end position="341"/>
    </location>
</feature>
<dbReference type="InterPro" id="IPR052603">
    <property type="entry name" value="EFCB6"/>
</dbReference>
<evidence type="ECO:0008006" key="4">
    <source>
        <dbReference type="Google" id="ProtNLM"/>
    </source>
</evidence>
<comment type="caution">
    <text evidence="2">The sequence shown here is derived from an EMBL/GenBank/DDBJ whole genome shotgun (WGS) entry which is preliminary data.</text>
</comment>
<feature type="region of interest" description="Disordered" evidence="1">
    <location>
        <begin position="353"/>
        <end position="378"/>
    </location>
</feature>
<dbReference type="SUPFAM" id="SSF47473">
    <property type="entry name" value="EF-hand"/>
    <property type="match status" value="3"/>
</dbReference>
<name>A0A9W7LEV4_9STRA</name>
<feature type="compositionally biased region" description="Basic and acidic residues" evidence="1">
    <location>
        <begin position="508"/>
        <end position="524"/>
    </location>
</feature>